<feature type="compositionally biased region" description="Polar residues" evidence="1">
    <location>
        <begin position="51"/>
        <end position="71"/>
    </location>
</feature>
<evidence type="ECO:0000313" key="4">
    <source>
        <dbReference type="Proteomes" id="UP000606490"/>
    </source>
</evidence>
<reference evidence="3 4" key="1">
    <citation type="submission" date="2021-01" db="EMBL/GenBank/DDBJ databases">
        <title>Belnapia mucosa sp. nov. and Belnapia arida sp. nov., isolated from the Tabernas Desert (Almeria, Spain).</title>
        <authorList>
            <person name="Molina-Menor E."/>
            <person name="Vidal-Verdu A."/>
            <person name="Calonge A."/>
            <person name="Satari L."/>
            <person name="Pereto Magraner J."/>
            <person name="Porcar Miralles M."/>
        </authorList>
    </citation>
    <scope>NUCLEOTIDE SEQUENCE [LARGE SCALE GENOMIC DNA]</scope>
    <source>
        <strain evidence="3 4">T6</strain>
    </source>
</reference>
<evidence type="ECO:0000313" key="3">
    <source>
        <dbReference type="EMBL" id="MBL6454087.1"/>
    </source>
</evidence>
<gene>
    <name evidence="3" type="ORF">JMJ55_02055</name>
</gene>
<protein>
    <recommendedName>
        <fullName evidence="5">PepSY domain-containing protein</fullName>
    </recommendedName>
</protein>
<keyword evidence="2" id="KW-0732">Signal</keyword>
<feature type="region of interest" description="Disordered" evidence="1">
    <location>
        <begin position="22"/>
        <end position="73"/>
    </location>
</feature>
<feature type="signal peptide" evidence="2">
    <location>
        <begin position="1"/>
        <end position="21"/>
    </location>
</feature>
<sequence length="119" mass="12494">MRKTILGLALLGAVAAMPAYAQTQATQPDRSGTTTPNARSEGSTPPAVTMDNGTRTSANPQPGANSFTEGQARNRIEAAGFSGVNDLRKDDQGIWRGRATRNGQQTSVSLDFQGNVSTQ</sequence>
<feature type="compositionally biased region" description="Polar residues" evidence="1">
    <location>
        <begin position="22"/>
        <end position="43"/>
    </location>
</feature>
<accession>A0ABS1UYL4</accession>
<evidence type="ECO:0000256" key="2">
    <source>
        <dbReference type="SAM" id="SignalP"/>
    </source>
</evidence>
<name>A0ABS1UYL4_9PROT</name>
<dbReference type="EMBL" id="JAEUXJ010000001">
    <property type="protein sequence ID" value="MBL6454087.1"/>
    <property type="molecule type" value="Genomic_DNA"/>
</dbReference>
<evidence type="ECO:0008006" key="5">
    <source>
        <dbReference type="Google" id="ProtNLM"/>
    </source>
</evidence>
<keyword evidence="4" id="KW-1185">Reference proteome</keyword>
<organism evidence="3 4">
    <name type="scientific">Belnapia mucosa</name>
    <dbReference type="NCBI Taxonomy" id="2804532"/>
    <lineage>
        <taxon>Bacteria</taxon>
        <taxon>Pseudomonadati</taxon>
        <taxon>Pseudomonadota</taxon>
        <taxon>Alphaproteobacteria</taxon>
        <taxon>Acetobacterales</taxon>
        <taxon>Roseomonadaceae</taxon>
        <taxon>Belnapia</taxon>
    </lineage>
</organism>
<comment type="caution">
    <text evidence="3">The sequence shown here is derived from an EMBL/GenBank/DDBJ whole genome shotgun (WGS) entry which is preliminary data.</text>
</comment>
<feature type="region of interest" description="Disordered" evidence="1">
    <location>
        <begin position="98"/>
        <end position="119"/>
    </location>
</feature>
<feature type="chain" id="PRO_5045637715" description="PepSY domain-containing protein" evidence="2">
    <location>
        <begin position="22"/>
        <end position="119"/>
    </location>
</feature>
<dbReference type="RefSeq" id="WP_202823818.1">
    <property type="nucleotide sequence ID" value="NZ_JAEUXJ010000001.1"/>
</dbReference>
<proteinExistence type="predicted"/>
<dbReference type="Proteomes" id="UP000606490">
    <property type="component" value="Unassembled WGS sequence"/>
</dbReference>
<evidence type="ECO:0000256" key="1">
    <source>
        <dbReference type="SAM" id="MobiDB-lite"/>
    </source>
</evidence>
<feature type="compositionally biased region" description="Polar residues" evidence="1">
    <location>
        <begin position="101"/>
        <end position="119"/>
    </location>
</feature>